<accession>A0AA88EGB9</accession>
<organism evidence="1 2">
    <name type="scientific">Ficus carica</name>
    <name type="common">Common fig</name>
    <dbReference type="NCBI Taxonomy" id="3494"/>
    <lineage>
        <taxon>Eukaryota</taxon>
        <taxon>Viridiplantae</taxon>
        <taxon>Streptophyta</taxon>
        <taxon>Embryophyta</taxon>
        <taxon>Tracheophyta</taxon>
        <taxon>Spermatophyta</taxon>
        <taxon>Magnoliopsida</taxon>
        <taxon>eudicotyledons</taxon>
        <taxon>Gunneridae</taxon>
        <taxon>Pentapetalae</taxon>
        <taxon>rosids</taxon>
        <taxon>fabids</taxon>
        <taxon>Rosales</taxon>
        <taxon>Moraceae</taxon>
        <taxon>Ficeae</taxon>
        <taxon>Ficus</taxon>
    </lineage>
</organism>
<dbReference type="Proteomes" id="UP001187192">
    <property type="component" value="Unassembled WGS sequence"/>
</dbReference>
<gene>
    <name evidence="1" type="ORF">TIFTF001_054992</name>
</gene>
<evidence type="ECO:0000313" key="1">
    <source>
        <dbReference type="EMBL" id="GMN74291.1"/>
    </source>
</evidence>
<evidence type="ECO:0000313" key="2">
    <source>
        <dbReference type="Proteomes" id="UP001187192"/>
    </source>
</evidence>
<comment type="caution">
    <text evidence="1">The sequence shown here is derived from an EMBL/GenBank/DDBJ whole genome shotgun (WGS) entry which is preliminary data.</text>
</comment>
<reference evidence="1" key="1">
    <citation type="submission" date="2023-07" db="EMBL/GenBank/DDBJ databases">
        <title>draft genome sequence of fig (Ficus carica).</title>
        <authorList>
            <person name="Takahashi T."/>
            <person name="Nishimura K."/>
        </authorList>
    </citation>
    <scope>NUCLEOTIDE SEQUENCE</scope>
</reference>
<sequence length="183" mass="20257">MNEKEPLTSNCKRWNPVQTRLQCPGISHHSPASDLERNQLLLAAAAPGLPPTYQGPEFRTRSLSPTDWNLIVKKPLDRLLSPFEDSWNETRPKSSRDAAVRSIEQVHEIRRHPVLCPKPRLGGNNAIFSNRGLVLSSILFASEVAKSPGSESEPTAATSILGEGEIFLTFQSAEADEDDRHLP</sequence>
<keyword evidence="2" id="KW-1185">Reference proteome</keyword>
<proteinExistence type="predicted"/>
<name>A0AA88EGB9_FICCA</name>
<dbReference type="EMBL" id="BTGU01016076">
    <property type="protein sequence ID" value="GMN74291.1"/>
    <property type="molecule type" value="Genomic_DNA"/>
</dbReference>
<protein>
    <submittedName>
        <fullName evidence="1">Uncharacterized protein</fullName>
    </submittedName>
</protein>
<dbReference type="AlphaFoldDB" id="A0AA88EGB9"/>